<comment type="caution">
    <text evidence="1">The sequence shown here is derived from an EMBL/GenBank/DDBJ whole genome shotgun (WGS) entry which is preliminary data.</text>
</comment>
<dbReference type="STRING" id="210143.A0A1R3JLA2"/>
<dbReference type="EMBL" id="AWWV01007628">
    <property type="protein sequence ID" value="OMO95604.1"/>
    <property type="molecule type" value="Genomic_DNA"/>
</dbReference>
<gene>
    <name evidence="1" type="ORF">CCACVL1_05356</name>
</gene>
<dbReference type="AlphaFoldDB" id="A0A1R3JLA2"/>
<keyword evidence="2" id="KW-1185">Reference proteome</keyword>
<name>A0A1R3JLA2_COCAP</name>
<evidence type="ECO:0000313" key="1">
    <source>
        <dbReference type="EMBL" id="OMO95604.1"/>
    </source>
</evidence>
<organism evidence="1 2">
    <name type="scientific">Corchorus capsularis</name>
    <name type="common">Jute</name>
    <dbReference type="NCBI Taxonomy" id="210143"/>
    <lineage>
        <taxon>Eukaryota</taxon>
        <taxon>Viridiplantae</taxon>
        <taxon>Streptophyta</taxon>
        <taxon>Embryophyta</taxon>
        <taxon>Tracheophyta</taxon>
        <taxon>Spermatophyta</taxon>
        <taxon>Magnoliopsida</taxon>
        <taxon>eudicotyledons</taxon>
        <taxon>Gunneridae</taxon>
        <taxon>Pentapetalae</taxon>
        <taxon>rosids</taxon>
        <taxon>malvids</taxon>
        <taxon>Malvales</taxon>
        <taxon>Malvaceae</taxon>
        <taxon>Grewioideae</taxon>
        <taxon>Apeibeae</taxon>
        <taxon>Corchorus</taxon>
    </lineage>
</organism>
<feature type="non-terminal residue" evidence="1">
    <location>
        <position position="1"/>
    </location>
</feature>
<reference evidence="1 2" key="1">
    <citation type="submission" date="2013-09" db="EMBL/GenBank/DDBJ databases">
        <title>Corchorus capsularis genome sequencing.</title>
        <authorList>
            <person name="Alam M."/>
            <person name="Haque M.S."/>
            <person name="Islam M.S."/>
            <person name="Emdad E.M."/>
            <person name="Islam M.M."/>
            <person name="Ahmed B."/>
            <person name="Halim A."/>
            <person name="Hossen Q.M.M."/>
            <person name="Hossain M.Z."/>
            <person name="Ahmed R."/>
            <person name="Khan M.M."/>
            <person name="Islam R."/>
            <person name="Rashid M.M."/>
            <person name="Khan S.A."/>
            <person name="Rahman M.S."/>
            <person name="Alam M."/>
        </authorList>
    </citation>
    <scope>NUCLEOTIDE SEQUENCE [LARGE SCALE GENOMIC DNA]</scope>
    <source>
        <strain evidence="2">cv. CVL-1</strain>
        <tissue evidence="1">Whole seedling</tissue>
    </source>
</reference>
<proteinExistence type="predicted"/>
<dbReference type="Proteomes" id="UP000188268">
    <property type="component" value="Unassembled WGS sequence"/>
</dbReference>
<sequence length="75" mass="8464">PFQGRYMARGTVFSSCGCSTNYTLTGYKLWDDNDGSKKPSSLLFPCRRRLVFADDGASDHPIYIFDWKSGSTSRQ</sequence>
<accession>A0A1R3JLA2</accession>
<evidence type="ECO:0000313" key="2">
    <source>
        <dbReference type="Proteomes" id="UP000188268"/>
    </source>
</evidence>
<protein>
    <submittedName>
        <fullName evidence="1">Uncharacterized protein</fullName>
    </submittedName>
</protein>
<feature type="non-terminal residue" evidence="1">
    <location>
        <position position="75"/>
    </location>
</feature>
<dbReference type="Gramene" id="OMO95604">
    <property type="protein sequence ID" value="OMO95604"/>
    <property type="gene ID" value="CCACVL1_05356"/>
</dbReference>